<dbReference type="EMBL" id="LANA01000001">
    <property type="protein sequence ID" value="NMN67405.1"/>
    <property type="molecule type" value="Genomic_DNA"/>
</dbReference>
<feature type="binding site" evidence="8">
    <location>
        <position position="52"/>
    </location>
    <ligand>
        <name>substrate</name>
    </ligand>
</feature>
<comment type="similarity">
    <text evidence="8">Belongs to the glutamate 5-kinase family.</text>
</comment>
<evidence type="ECO:0000256" key="8">
    <source>
        <dbReference type="HAMAP-Rule" id="MF_00456"/>
    </source>
</evidence>
<dbReference type="HAMAP" id="MF_00456">
    <property type="entry name" value="ProB"/>
    <property type="match status" value="1"/>
</dbReference>
<dbReference type="Proteomes" id="UP001166004">
    <property type="component" value="Unassembled WGS sequence"/>
</dbReference>
<comment type="function">
    <text evidence="8">Catalyzes the transfer of a phosphate group to glutamate to form L-glutamate 5-phosphate.</text>
</comment>
<evidence type="ECO:0000256" key="4">
    <source>
        <dbReference type="ARBA" id="ARBA00022679"/>
    </source>
</evidence>
<gene>
    <name evidence="8" type="primary">proB</name>
    <name evidence="10" type="ORF">VP91_00005480</name>
</gene>
<comment type="subcellular location">
    <subcellularLocation>
        <location evidence="8">Cytoplasm</location>
    </subcellularLocation>
</comment>
<keyword evidence="11" id="KW-1185">Reference proteome</keyword>
<reference evidence="10 11" key="1">
    <citation type="submission" date="2019-07" db="EMBL/GenBank/DDBJ databases">
        <title>SAR11 Genome Evolution.</title>
        <authorList>
            <person name="Giovannoni S."/>
        </authorList>
    </citation>
    <scope>NUCLEOTIDE SEQUENCE [LARGE SCALE GENOMIC DNA]</scope>
    <source>
        <strain evidence="10 11">HTCC9565</strain>
    </source>
</reference>
<dbReference type="InterPro" id="IPR019797">
    <property type="entry name" value="Glutamate_5-kinase_CS"/>
</dbReference>
<feature type="binding site" evidence="8">
    <location>
        <position position="139"/>
    </location>
    <ligand>
        <name>substrate</name>
    </ligand>
</feature>
<dbReference type="Pfam" id="PF01472">
    <property type="entry name" value="PUA"/>
    <property type="match status" value="1"/>
</dbReference>
<protein>
    <recommendedName>
        <fullName evidence="8">Glutamate 5-kinase</fullName>
        <ecNumber evidence="8">2.7.2.11</ecNumber>
    </recommendedName>
    <alternativeName>
        <fullName evidence="8">Gamma-glutamyl kinase</fullName>
        <shortName evidence="8">GK</shortName>
    </alternativeName>
</protein>
<evidence type="ECO:0000313" key="11">
    <source>
        <dbReference type="Proteomes" id="UP001166004"/>
    </source>
</evidence>
<keyword evidence="1 8" id="KW-0963">Cytoplasm</keyword>
<dbReference type="InterPro" id="IPR036393">
    <property type="entry name" value="AceGlu_kinase-like_sf"/>
</dbReference>
<dbReference type="CDD" id="cd04242">
    <property type="entry name" value="AAK_G5K_ProB"/>
    <property type="match status" value="1"/>
</dbReference>
<dbReference type="EC" id="2.7.2.11" evidence="8"/>
<dbReference type="PIRSF" id="PIRSF000729">
    <property type="entry name" value="GK"/>
    <property type="match status" value="1"/>
</dbReference>
<dbReference type="Gene3D" id="3.40.1160.10">
    <property type="entry name" value="Acetylglutamate kinase-like"/>
    <property type="match status" value="1"/>
</dbReference>
<feature type="domain" description="PUA" evidence="9">
    <location>
        <begin position="278"/>
        <end position="360"/>
    </location>
</feature>
<organism evidence="10 11">
    <name type="scientific">Pelagibacter ubique</name>
    <dbReference type="NCBI Taxonomy" id="198252"/>
    <lineage>
        <taxon>Bacteria</taxon>
        <taxon>Pseudomonadati</taxon>
        <taxon>Pseudomonadota</taxon>
        <taxon>Alphaproteobacteria</taxon>
        <taxon>Candidatus Pelagibacterales</taxon>
        <taxon>Candidatus Pelagibacteraceae</taxon>
        <taxon>Candidatus Pelagibacter</taxon>
    </lineage>
</organism>
<dbReference type="SUPFAM" id="SSF53633">
    <property type="entry name" value="Carbamate kinase-like"/>
    <property type="match status" value="1"/>
</dbReference>
<evidence type="ECO:0000313" key="10">
    <source>
        <dbReference type="EMBL" id="NMN67405.1"/>
    </source>
</evidence>
<dbReference type="Pfam" id="PF00696">
    <property type="entry name" value="AA_kinase"/>
    <property type="match status" value="1"/>
</dbReference>
<dbReference type="PANTHER" id="PTHR43654">
    <property type="entry name" value="GLUTAMATE 5-KINASE"/>
    <property type="match status" value="1"/>
</dbReference>
<feature type="binding site" evidence="8">
    <location>
        <position position="151"/>
    </location>
    <ligand>
        <name>substrate</name>
    </ligand>
</feature>
<dbReference type="InterPro" id="IPR015947">
    <property type="entry name" value="PUA-like_sf"/>
</dbReference>
<evidence type="ECO:0000256" key="7">
    <source>
        <dbReference type="ARBA" id="ARBA00022840"/>
    </source>
</evidence>
<accession>A0ABX1SZX3</accession>
<proteinExistence type="inferred from homology"/>
<dbReference type="InterPro" id="IPR005715">
    <property type="entry name" value="Glu_5kinase/COase_Synthase"/>
</dbReference>
<keyword evidence="7 8" id="KW-0067">ATP-binding</keyword>
<keyword evidence="5 8" id="KW-0547">Nucleotide-binding</keyword>
<dbReference type="InterPro" id="IPR036974">
    <property type="entry name" value="PUA_sf"/>
</dbReference>
<dbReference type="InterPro" id="IPR001048">
    <property type="entry name" value="Asp/Glu/Uridylate_kinase"/>
</dbReference>
<name>A0ABX1SZX3_PELUQ</name>
<keyword evidence="2 8" id="KW-0028">Amino-acid biosynthesis</keyword>
<evidence type="ECO:0000256" key="2">
    <source>
        <dbReference type="ARBA" id="ARBA00022605"/>
    </source>
</evidence>
<dbReference type="NCBIfam" id="TIGR01027">
    <property type="entry name" value="proB"/>
    <property type="match status" value="1"/>
</dbReference>
<feature type="binding site" evidence="8">
    <location>
        <begin position="171"/>
        <end position="172"/>
    </location>
    <ligand>
        <name>ATP</name>
        <dbReference type="ChEBI" id="CHEBI:30616"/>
    </ligand>
</feature>
<dbReference type="CDD" id="cd21157">
    <property type="entry name" value="PUA_G5K"/>
    <property type="match status" value="1"/>
</dbReference>
<comment type="catalytic activity">
    <reaction evidence="8">
        <text>L-glutamate + ATP = L-glutamyl 5-phosphate + ADP</text>
        <dbReference type="Rhea" id="RHEA:14877"/>
        <dbReference type="ChEBI" id="CHEBI:29985"/>
        <dbReference type="ChEBI" id="CHEBI:30616"/>
        <dbReference type="ChEBI" id="CHEBI:58274"/>
        <dbReference type="ChEBI" id="CHEBI:456216"/>
        <dbReference type="EC" id="2.7.2.11"/>
    </reaction>
</comment>
<keyword evidence="4 8" id="KW-0808">Transferase</keyword>
<dbReference type="InterPro" id="IPR011529">
    <property type="entry name" value="Glu_5kinase"/>
</dbReference>
<dbReference type="PANTHER" id="PTHR43654:SF1">
    <property type="entry name" value="ISOPENTENYL PHOSPHATE KINASE"/>
    <property type="match status" value="1"/>
</dbReference>
<comment type="caution">
    <text evidence="10">The sequence shown here is derived from an EMBL/GenBank/DDBJ whole genome shotgun (WGS) entry which is preliminary data.</text>
</comment>
<dbReference type="InterPro" id="IPR002478">
    <property type="entry name" value="PUA"/>
</dbReference>
<keyword evidence="6 8" id="KW-0418">Kinase</keyword>
<dbReference type="PROSITE" id="PS00902">
    <property type="entry name" value="GLUTAMATE_5_KINASE"/>
    <property type="match status" value="1"/>
</dbReference>
<evidence type="ECO:0000259" key="9">
    <source>
        <dbReference type="SMART" id="SM00359"/>
    </source>
</evidence>
<dbReference type="Gene3D" id="2.30.130.10">
    <property type="entry name" value="PUA domain"/>
    <property type="match status" value="1"/>
</dbReference>
<dbReference type="SUPFAM" id="SSF88697">
    <property type="entry name" value="PUA domain-like"/>
    <property type="match status" value="1"/>
</dbReference>
<dbReference type="SMART" id="SM00359">
    <property type="entry name" value="PUA"/>
    <property type="match status" value="1"/>
</dbReference>
<feature type="binding site" evidence="8">
    <location>
        <begin position="213"/>
        <end position="219"/>
    </location>
    <ligand>
        <name>ATP</name>
        <dbReference type="ChEBI" id="CHEBI:30616"/>
    </ligand>
</feature>
<feature type="binding site" evidence="8">
    <location>
        <position position="12"/>
    </location>
    <ligand>
        <name>ATP</name>
        <dbReference type="ChEBI" id="CHEBI:30616"/>
    </ligand>
</feature>
<evidence type="ECO:0000256" key="6">
    <source>
        <dbReference type="ARBA" id="ARBA00022777"/>
    </source>
</evidence>
<comment type="pathway">
    <text evidence="8">Amino-acid biosynthesis; L-proline biosynthesis; L-glutamate 5-semialdehyde from L-glutamate: step 1/2.</text>
</comment>
<sequence length="368" mass="41066">MYLKDSKIIVIKIGSTLLIDQNKKIRKIWLSEFAKDIRELIKKDKKIIIVSSGAIAMGCKKLNLNKKNLKIDKSQAVASIGQIELMNLFSEIFVKQKINISQILLTLEDTEQRRRSLNAKRTFDNLFQLGFVPIVNENDTTATTEIKYGDNDRLASRVAQISGADSLILLSDVDGLYTQNPKIYKNAKLLKEIKNIDKDIEKIATKSISEHGTGGMKTKIDAAKICQLSGCQMAIANGLLMRPIKKILKDNNCTWFLPKISKLDARKKWIISSISPKGEVVIDDGAKKALSNGKSLLAAGITKVSGKFKKGDHIKVLNKKNFECARGLSSFSSDEILRIMGCHSKEIEKILGYVSKSEVIHKDDMVEI</sequence>
<dbReference type="InterPro" id="IPR041739">
    <property type="entry name" value="G5K_ProB"/>
</dbReference>
<dbReference type="RefSeq" id="WP_169035902.1">
    <property type="nucleotide sequence ID" value="NZ_LANA01000001.1"/>
</dbReference>
<evidence type="ECO:0000256" key="1">
    <source>
        <dbReference type="ARBA" id="ARBA00022490"/>
    </source>
</evidence>
<evidence type="ECO:0000256" key="3">
    <source>
        <dbReference type="ARBA" id="ARBA00022650"/>
    </source>
</evidence>
<dbReference type="PRINTS" id="PR00474">
    <property type="entry name" value="GLU5KINASE"/>
</dbReference>
<dbReference type="PROSITE" id="PS50890">
    <property type="entry name" value="PUA"/>
    <property type="match status" value="1"/>
</dbReference>
<evidence type="ECO:0000256" key="5">
    <source>
        <dbReference type="ARBA" id="ARBA00022741"/>
    </source>
</evidence>
<keyword evidence="3 8" id="KW-0641">Proline biosynthesis</keyword>
<dbReference type="InterPro" id="IPR001057">
    <property type="entry name" value="Glu/AcGlu_kinase"/>
</dbReference>